<dbReference type="Gene3D" id="1.25.40.10">
    <property type="entry name" value="Tetratricopeptide repeat domain"/>
    <property type="match status" value="1"/>
</dbReference>
<dbReference type="InterPro" id="IPR019734">
    <property type="entry name" value="TPR_rpt"/>
</dbReference>
<accession>A0A1F5EWI1</accession>
<organism evidence="2 3">
    <name type="scientific">Candidatus Collierbacteria bacterium RIFCSPHIGHO2_02_FULL_49_10</name>
    <dbReference type="NCBI Taxonomy" id="1817723"/>
    <lineage>
        <taxon>Bacteria</taxon>
        <taxon>Candidatus Collieribacteriota</taxon>
    </lineage>
</organism>
<evidence type="ECO:0000256" key="1">
    <source>
        <dbReference type="PROSITE-ProRule" id="PRU00339"/>
    </source>
</evidence>
<protein>
    <submittedName>
        <fullName evidence="2">Uncharacterized protein</fullName>
    </submittedName>
</protein>
<dbReference type="Proteomes" id="UP000177390">
    <property type="component" value="Unassembled WGS sequence"/>
</dbReference>
<dbReference type="EMBL" id="MFAH01000017">
    <property type="protein sequence ID" value="OGD71735.1"/>
    <property type="molecule type" value="Genomic_DNA"/>
</dbReference>
<dbReference type="InterPro" id="IPR011990">
    <property type="entry name" value="TPR-like_helical_dom_sf"/>
</dbReference>
<feature type="repeat" description="TPR" evidence="1">
    <location>
        <begin position="93"/>
        <end position="126"/>
    </location>
</feature>
<dbReference type="SUPFAM" id="SSF48452">
    <property type="entry name" value="TPR-like"/>
    <property type="match status" value="1"/>
</dbReference>
<reference evidence="2 3" key="1">
    <citation type="journal article" date="2016" name="Nat. Commun.">
        <title>Thousands of microbial genomes shed light on interconnected biogeochemical processes in an aquifer system.</title>
        <authorList>
            <person name="Anantharaman K."/>
            <person name="Brown C.T."/>
            <person name="Hug L.A."/>
            <person name="Sharon I."/>
            <person name="Castelle C.J."/>
            <person name="Probst A.J."/>
            <person name="Thomas B.C."/>
            <person name="Singh A."/>
            <person name="Wilkins M.J."/>
            <person name="Karaoz U."/>
            <person name="Brodie E.L."/>
            <person name="Williams K.H."/>
            <person name="Hubbard S.S."/>
            <person name="Banfield J.F."/>
        </authorList>
    </citation>
    <scope>NUCLEOTIDE SEQUENCE [LARGE SCALE GENOMIC DNA]</scope>
</reference>
<gene>
    <name evidence="2" type="ORF">A3D09_03080</name>
</gene>
<keyword evidence="1" id="KW-0802">TPR repeat</keyword>
<proteinExistence type="predicted"/>
<sequence length="234" mass="25957">MKSEKGRSIHQQALDAQEEGKFPEALKLEDEAMIVYQEEGDEAGFAEIQSMRTLTYRHLYDSTGFAGYLIKAKHEAEAGLDLAERSGNESAIAIPLVGVARILYDLGEYSQAAENFGRAVKILESHPEESHSRKSVIADFSVHMFVSQYRAGDKSALSAAEEALDELANTADASPYEKEVWLSGGHMKIAEAVNEADHNMAMDHMNLAKKIIDGDEKLKLRLEQWNKLMAKLKG</sequence>
<evidence type="ECO:0000313" key="3">
    <source>
        <dbReference type="Proteomes" id="UP000177390"/>
    </source>
</evidence>
<dbReference type="AlphaFoldDB" id="A0A1F5EWI1"/>
<evidence type="ECO:0000313" key="2">
    <source>
        <dbReference type="EMBL" id="OGD71735.1"/>
    </source>
</evidence>
<comment type="caution">
    <text evidence="2">The sequence shown here is derived from an EMBL/GenBank/DDBJ whole genome shotgun (WGS) entry which is preliminary data.</text>
</comment>
<name>A0A1F5EWI1_9BACT</name>
<dbReference type="PROSITE" id="PS50005">
    <property type="entry name" value="TPR"/>
    <property type="match status" value="1"/>
</dbReference>